<feature type="compositionally biased region" description="Polar residues" evidence="1">
    <location>
        <begin position="273"/>
        <end position="282"/>
    </location>
</feature>
<accession>B7JY21</accession>
<sequence length="362" mass="39580">MKLTPVYKLAVFTTLTFTSIIPPLPSQAFTFEQQEVNQEEFIAIARPYGDNKYDLLILRQIPGQQQCWSENNSNPVRVEPLLLNFNFTGSCERSTDSNGYSIRIDGQDYGLDYLLRIVERNGELVLIGTHRTDPSQPEMVIGSTNGMENGFLKIDLHPGWKFTRRAYNGKVLSHVYLTGDSQGIKQSTPALETAALRATDGTQPIQEITFTAENNGTEDNFSPRSLSTSSSNKSLSSSPVSPSPQPLPSFSDLPPLAPPASGNSNGVVPPPQLTETSGQSKRSGGVNSVSNGASSDTRGYRVMVAINDSSQKARLRSLYPEAFRTTHNGQSMWQVGLFSSRNNADKAYESLQNAGLRAIILP</sequence>
<name>B7JY21_RIPO1</name>
<evidence type="ECO:0000313" key="2">
    <source>
        <dbReference type="EMBL" id="ACK65985.1"/>
    </source>
</evidence>
<dbReference type="InterPro" id="IPR022222">
    <property type="entry name" value="DUF3747"/>
</dbReference>
<gene>
    <name evidence="2" type="ordered locus">PCC8801_1947</name>
</gene>
<dbReference type="STRING" id="41431.PCC8801_1947"/>
<dbReference type="KEGG" id="cyp:PCC8801_1947"/>
<evidence type="ECO:0000256" key="1">
    <source>
        <dbReference type="SAM" id="MobiDB-lite"/>
    </source>
</evidence>
<dbReference type="EMBL" id="CP001287">
    <property type="protein sequence ID" value="ACK65985.1"/>
    <property type="molecule type" value="Genomic_DNA"/>
</dbReference>
<evidence type="ECO:0000313" key="3">
    <source>
        <dbReference type="Proteomes" id="UP000008204"/>
    </source>
</evidence>
<dbReference type="AlphaFoldDB" id="B7JY21"/>
<reference evidence="3" key="1">
    <citation type="journal article" date="2011" name="MBio">
        <title>Novel metabolic attributes of the genus Cyanothece, comprising a group of unicellular nitrogen-fixing Cyanobacteria.</title>
        <authorList>
            <person name="Bandyopadhyay A."/>
            <person name="Elvitigala T."/>
            <person name="Welsh E."/>
            <person name="Stockel J."/>
            <person name="Liberton M."/>
            <person name="Min H."/>
            <person name="Sherman L.A."/>
            <person name="Pakrasi H.B."/>
        </authorList>
    </citation>
    <scope>NUCLEOTIDE SEQUENCE [LARGE SCALE GENOMIC DNA]</scope>
    <source>
        <strain evidence="3">PCC 8801</strain>
    </source>
</reference>
<dbReference type="OrthoDB" id="9759810at2"/>
<organism evidence="2 3">
    <name type="scientific">Rippkaea orientalis (strain PCC 8801 / RF-1)</name>
    <name type="common">Cyanothece sp. (strain PCC 8801)</name>
    <dbReference type="NCBI Taxonomy" id="41431"/>
    <lineage>
        <taxon>Bacteria</taxon>
        <taxon>Bacillati</taxon>
        <taxon>Cyanobacteriota</taxon>
        <taxon>Cyanophyceae</taxon>
        <taxon>Oscillatoriophycideae</taxon>
        <taxon>Chroococcales</taxon>
        <taxon>Aphanothecaceae</taxon>
        <taxon>Rippkaea</taxon>
        <taxon>Rippkaea orientalis</taxon>
    </lineage>
</organism>
<protein>
    <submittedName>
        <fullName evidence="2">Sporulation domain protein</fullName>
    </submittedName>
</protein>
<dbReference type="Pfam" id="PF12565">
    <property type="entry name" value="DUF3747"/>
    <property type="match status" value="1"/>
</dbReference>
<feature type="compositionally biased region" description="Low complexity" evidence="1">
    <location>
        <begin position="283"/>
        <end position="295"/>
    </location>
</feature>
<dbReference type="Proteomes" id="UP000008204">
    <property type="component" value="Chromosome"/>
</dbReference>
<proteinExistence type="predicted"/>
<dbReference type="RefSeq" id="WP_012595257.1">
    <property type="nucleotide sequence ID" value="NC_011726.1"/>
</dbReference>
<dbReference type="eggNOG" id="COG0508">
    <property type="taxonomic scope" value="Bacteria"/>
</dbReference>
<dbReference type="HOGENOM" id="CLU_055407_2_0_3"/>
<feature type="region of interest" description="Disordered" evidence="1">
    <location>
        <begin position="210"/>
        <end position="295"/>
    </location>
</feature>
<feature type="compositionally biased region" description="Polar residues" evidence="1">
    <location>
        <begin position="210"/>
        <end position="220"/>
    </location>
</feature>
<dbReference type="eggNOG" id="COG3420">
    <property type="taxonomic scope" value="Bacteria"/>
</dbReference>
<feature type="compositionally biased region" description="Low complexity" evidence="1">
    <location>
        <begin position="222"/>
        <end position="240"/>
    </location>
</feature>
<keyword evidence="3" id="KW-1185">Reference proteome</keyword>